<keyword evidence="17" id="KW-1185">Reference proteome</keyword>
<dbReference type="InterPro" id="IPR042104">
    <property type="entry name" value="PKS_dehydratase_sf"/>
</dbReference>
<gene>
    <name evidence="15" type="ORF">AA984_00020</name>
    <name evidence="14" type="ORF">BFO01nite_46000</name>
</gene>
<dbReference type="EMBL" id="BJOL01000030">
    <property type="protein sequence ID" value="GED60468.1"/>
    <property type="molecule type" value="Genomic_DNA"/>
</dbReference>
<dbReference type="Gene3D" id="3.40.366.10">
    <property type="entry name" value="Malonyl-Coenzyme A Acyl Carrier Protein, domain 2"/>
    <property type="match status" value="2"/>
</dbReference>
<dbReference type="InterPro" id="IPR001227">
    <property type="entry name" value="Ac_transferase_dom_sf"/>
</dbReference>
<evidence type="ECO:0000256" key="8">
    <source>
        <dbReference type="ARBA" id="ARBA00023098"/>
    </source>
</evidence>
<dbReference type="SMART" id="SM00826">
    <property type="entry name" value="PKS_DH"/>
    <property type="match status" value="1"/>
</dbReference>
<dbReference type="SUPFAM" id="SSF52777">
    <property type="entry name" value="CoA-dependent acyltransferases"/>
    <property type="match status" value="2"/>
</dbReference>
<dbReference type="Gene3D" id="3.40.47.10">
    <property type="match status" value="1"/>
</dbReference>
<dbReference type="InterPro" id="IPR049551">
    <property type="entry name" value="PKS_DH_C"/>
</dbReference>
<evidence type="ECO:0000256" key="5">
    <source>
        <dbReference type="ARBA" id="ARBA00022553"/>
    </source>
</evidence>
<dbReference type="InterPro" id="IPR014031">
    <property type="entry name" value="Ketoacyl_synth_C"/>
</dbReference>
<dbReference type="PROSITE" id="PS52019">
    <property type="entry name" value="PKS_MFAS_DH"/>
    <property type="match status" value="1"/>
</dbReference>
<dbReference type="Proteomes" id="UP000319498">
    <property type="component" value="Unassembled WGS sequence"/>
</dbReference>
<dbReference type="InterPro" id="IPR014043">
    <property type="entry name" value="Acyl_transferase_dom"/>
</dbReference>
<evidence type="ECO:0000256" key="3">
    <source>
        <dbReference type="ARBA" id="ARBA00004789"/>
    </source>
</evidence>
<keyword evidence="6" id="KW-0808">Transferase</keyword>
<evidence type="ECO:0000313" key="17">
    <source>
        <dbReference type="Proteomes" id="UP000319498"/>
    </source>
</evidence>
<dbReference type="Pfam" id="PF08659">
    <property type="entry name" value="KR"/>
    <property type="match status" value="1"/>
</dbReference>
<evidence type="ECO:0000256" key="10">
    <source>
        <dbReference type="PROSITE-ProRule" id="PRU01363"/>
    </source>
</evidence>
<dbReference type="Gene3D" id="3.30.70.3290">
    <property type="match status" value="1"/>
</dbReference>
<dbReference type="PROSITE" id="PS50075">
    <property type="entry name" value="CARRIER"/>
    <property type="match status" value="1"/>
</dbReference>
<dbReference type="Gene3D" id="3.30.559.30">
    <property type="entry name" value="Nonribosomal peptide synthetase, condensation domain"/>
    <property type="match status" value="1"/>
</dbReference>
<dbReference type="PANTHER" id="PTHR43775">
    <property type="entry name" value="FATTY ACID SYNTHASE"/>
    <property type="match status" value="1"/>
</dbReference>
<dbReference type="RefSeq" id="WP_047067162.1">
    <property type="nucleotide sequence ID" value="NZ_BJOL01000030.1"/>
</dbReference>
<dbReference type="SMART" id="SM00827">
    <property type="entry name" value="PKS_AT"/>
    <property type="match status" value="1"/>
</dbReference>
<dbReference type="Gene3D" id="3.40.50.720">
    <property type="entry name" value="NAD(P)-binding Rossmann-like Domain"/>
    <property type="match status" value="1"/>
</dbReference>
<name>A0A837KU57_9BACL</name>
<evidence type="ECO:0000313" key="14">
    <source>
        <dbReference type="EMBL" id="GED60468.1"/>
    </source>
</evidence>
<dbReference type="InterPro" id="IPR016039">
    <property type="entry name" value="Thiolase-like"/>
</dbReference>
<evidence type="ECO:0000256" key="6">
    <source>
        <dbReference type="ARBA" id="ARBA00022679"/>
    </source>
</evidence>
<dbReference type="InterPro" id="IPR049900">
    <property type="entry name" value="PKS_mFAS_DH"/>
</dbReference>
<dbReference type="GO" id="GO:0004315">
    <property type="term" value="F:3-oxoacyl-[acyl-carrier-protein] synthase activity"/>
    <property type="evidence" value="ECO:0007669"/>
    <property type="project" value="InterPro"/>
</dbReference>
<dbReference type="Pfam" id="PF00668">
    <property type="entry name" value="Condensation"/>
    <property type="match status" value="1"/>
</dbReference>
<dbReference type="Gene3D" id="1.10.1200.10">
    <property type="entry name" value="ACP-like"/>
    <property type="match status" value="1"/>
</dbReference>
<dbReference type="Pfam" id="PF02801">
    <property type="entry name" value="Ketoacyl-synt_C"/>
    <property type="match status" value="1"/>
</dbReference>
<dbReference type="UniPathway" id="UPA01003"/>
<dbReference type="PROSITE" id="PS00606">
    <property type="entry name" value="KS3_1"/>
    <property type="match status" value="1"/>
</dbReference>
<dbReference type="InterPro" id="IPR020841">
    <property type="entry name" value="PKS_Beta-ketoAc_synthase_dom"/>
</dbReference>
<dbReference type="InterPro" id="IPR050091">
    <property type="entry name" value="PKS_NRPS_Biosynth_Enz"/>
</dbReference>
<dbReference type="InterPro" id="IPR049490">
    <property type="entry name" value="C883_1060-like_KR_N"/>
</dbReference>
<dbReference type="Pfam" id="PF21089">
    <property type="entry name" value="PKS_DH_N"/>
    <property type="match status" value="1"/>
</dbReference>
<comment type="caution">
    <text evidence="15">The sequence shown here is derived from an EMBL/GenBank/DDBJ whole genome shotgun (WGS) entry which is preliminary data.</text>
</comment>
<dbReference type="PROSITE" id="PS52004">
    <property type="entry name" value="KS3_2"/>
    <property type="match status" value="1"/>
</dbReference>
<comment type="function">
    <text evidence="2">Involved in some intermediate steps for the synthesis of the antibiotic polyketide bacillaene which is involved in secondary metabolism.</text>
</comment>
<evidence type="ECO:0000313" key="16">
    <source>
        <dbReference type="Proteomes" id="UP000035218"/>
    </source>
</evidence>
<dbReference type="InterPro" id="IPR020806">
    <property type="entry name" value="PKS_PP-bd"/>
</dbReference>
<feature type="domain" description="PKS/mFAS DH" evidence="13">
    <location>
        <begin position="1294"/>
        <end position="1575"/>
    </location>
</feature>
<protein>
    <recommendedName>
        <fullName evidence="18">Polyketide synthase</fullName>
    </recommendedName>
</protein>
<dbReference type="EMBL" id="LDCN01000001">
    <property type="protein sequence ID" value="KLI00347.1"/>
    <property type="molecule type" value="Genomic_DNA"/>
</dbReference>
<dbReference type="SMART" id="SM00825">
    <property type="entry name" value="PKS_KS"/>
    <property type="match status" value="1"/>
</dbReference>
<dbReference type="InterPro" id="IPR014030">
    <property type="entry name" value="Ketoacyl_synth_N"/>
</dbReference>
<dbReference type="Pfam" id="PF22621">
    <property type="entry name" value="CurL-like_PKS_C"/>
    <property type="match status" value="1"/>
</dbReference>
<comment type="pathway">
    <text evidence="3">Antibiotic biosynthesis; bacillaene biosynthesis.</text>
</comment>
<dbReference type="CDD" id="cd19531">
    <property type="entry name" value="LCL_NRPS-like"/>
    <property type="match status" value="1"/>
</dbReference>
<dbReference type="SUPFAM" id="SSF52151">
    <property type="entry name" value="FabD/lysophospholipase-like"/>
    <property type="match status" value="1"/>
</dbReference>
<keyword evidence="4" id="KW-0596">Phosphopantetheine</keyword>
<dbReference type="SUPFAM" id="SSF47336">
    <property type="entry name" value="ACP-like"/>
    <property type="match status" value="1"/>
</dbReference>
<evidence type="ECO:0000256" key="7">
    <source>
        <dbReference type="ARBA" id="ARBA00022832"/>
    </source>
</evidence>
<dbReference type="InterPro" id="IPR006162">
    <property type="entry name" value="Ppantetheine_attach_site"/>
</dbReference>
<dbReference type="InterPro" id="IPR049552">
    <property type="entry name" value="PKS_DH_N"/>
</dbReference>
<feature type="region of interest" description="C-terminal hotdog fold" evidence="10">
    <location>
        <begin position="1432"/>
        <end position="1575"/>
    </location>
</feature>
<dbReference type="Proteomes" id="UP000035218">
    <property type="component" value="Unassembled WGS sequence"/>
</dbReference>
<dbReference type="FunFam" id="3.40.47.10:FF:000042">
    <property type="entry name" value="Polyketide synthase Pks13"/>
    <property type="match status" value="1"/>
</dbReference>
<reference evidence="15 16" key="1">
    <citation type="submission" date="2015-05" db="EMBL/GenBank/DDBJ databases">
        <title>Genome sequencing project for genomic taxonomy and phylogenomics of Bacillus-like bacteria.</title>
        <authorList>
            <person name="Liu B."/>
            <person name="Wang J."/>
            <person name="Zhu Y."/>
            <person name="Liu G."/>
            <person name="Chen Q."/>
            <person name="Chen Z."/>
            <person name="Lan J."/>
            <person name="Che J."/>
            <person name="Ge C."/>
            <person name="Shi H."/>
            <person name="Pan Z."/>
            <person name="Liu X."/>
        </authorList>
    </citation>
    <scope>NUCLEOTIDE SEQUENCE [LARGE SCALE GENOMIC DNA]</scope>
    <source>
        <strain evidence="15 16">DSM 9885</strain>
    </source>
</reference>
<dbReference type="GO" id="GO:0006633">
    <property type="term" value="P:fatty acid biosynthetic process"/>
    <property type="evidence" value="ECO:0007669"/>
    <property type="project" value="InterPro"/>
</dbReference>
<dbReference type="SMART" id="SM00823">
    <property type="entry name" value="PKS_PP"/>
    <property type="match status" value="1"/>
</dbReference>
<dbReference type="InterPro" id="IPR009081">
    <property type="entry name" value="PP-bd_ACP"/>
</dbReference>
<dbReference type="GeneID" id="87583455"/>
<dbReference type="Gene3D" id="3.30.559.10">
    <property type="entry name" value="Chloramphenicol acetyltransferase-like domain"/>
    <property type="match status" value="1"/>
</dbReference>
<dbReference type="Pfam" id="PF00109">
    <property type="entry name" value="ketoacyl-synt"/>
    <property type="match status" value="1"/>
</dbReference>
<dbReference type="InterPro" id="IPR013968">
    <property type="entry name" value="PKS_KR"/>
</dbReference>
<dbReference type="InterPro" id="IPR016035">
    <property type="entry name" value="Acyl_Trfase/lysoPLipase"/>
</dbReference>
<dbReference type="InterPro" id="IPR036736">
    <property type="entry name" value="ACP-like_sf"/>
</dbReference>
<dbReference type="GO" id="GO:0031177">
    <property type="term" value="F:phosphopantetheine binding"/>
    <property type="evidence" value="ECO:0007669"/>
    <property type="project" value="InterPro"/>
</dbReference>
<dbReference type="SUPFAM" id="SSF51735">
    <property type="entry name" value="NAD(P)-binding Rossmann-fold domains"/>
    <property type="match status" value="2"/>
</dbReference>
<dbReference type="PANTHER" id="PTHR43775:SF51">
    <property type="entry name" value="INACTIVE PHENOLPHTHIOCEROL SYNTHESIS POLYKETIDE SYNTHASE TYPE I PKS1-RELATED"/>
    <property type="match status" value="1"/>
</dbReference>
<dbReference type="Pfam" id="PF00550">
    <property type="entry name" value="PP-binding"/>
    <property type="match status" value="1"/>
</dbReference>
<proteinExistence type="predicted"/>
<feature type="region of interest" description="N-terminal hotdog fold" evidence="10">
    <location>
        <begin position="1294"/>
        <end position="1419"/>
    </location>
</feature>
<evidence type="ECO:0008006" key="18">
    <source>
        <dbReference type="Google" id="ProtNLM"/>
    </source>
</evidence>
<dbReference type="InterPro" id="IPR023213">
    <property type="entry name" value="CAT-like_dom_sf"/>
</dbReference>
<dbReference type="InterPro" id="IPR020807">
    <property type="entry name" value="PKS_DH"/>
</dbReference>
<comment type="cofactor">
    <cofactor evidence="1">
        <name>pantetheine 4'-phosphate</name>
        <dbReference type="ChEBI" id="CHEBI:47942"/>
    </cofactor>
</comment>
<sequence length="2200" mass="247112">MNEDTRTGLEVAIIGMSGAFPGAKDLEQFFQNVKNGVESISFFSNKELEEAGVLAEVYKRKDFVKAKGYLDESDYFDHNFFGYTPNEAQYMDPQTRLLHEHTWKALEDAGYPPGVTNDSIGVYVGGRPHFRWEALSISAGSHNGAEEFEIAHLNDKDLMSTRVSYKLHLTGPSYTLFTACSTSLVAVHVACQGVVSGECDLAVAGGVSITTPSKYGYIYQDGMILSSDGHCRAFDANSTGTVVGNGIGLVILKRLEDALRDKDHIYAVIKGTAINNDGNRKVGYTAPSVDGQVEVIRAAHRVAAVDPTTISYIEAHGTGTALGDPIEVKALTKAFQTGRKNYCGLGSVKTNIGHLDSAAGIAGLIKTVLAIDKKCLLPTLHFSKPNQNLELENTPFYLVDQATEWVNSTGPLRAGVSSFGVGGTNAHVVLEEAPSPRSVQPEADQSKLLVFSAKTVEELDHAIDDFVKYAKGNPGADLSAIAYTLQMGRAHFSYRRHVACATIQDACVALRSKSMQAIGTETKKAVPQTYFVFSEIDPKRAATLYQAGLRNTYCHEDFEALLLQTCEILGITKTTLFDVKSQAQHEQILPFLFQLALSKWLSRIGVQPTVVMGVGIGEYVASCLADVFSLEDALMLVEKRGQLLDELRGNEDDLFLLEALQAELFEAFHFTHLSQPSIPVMSYDTGKTISHEVILPDYWVNRLGESVNRQGSLVAWQETGAKAQKLLFGTDGAAIENESQSTSLSLLQGNSGFEHQLLESIGHLWSNGCAIKWEEMNKHQRKSRISLPTYPFTRKKYGVEAQQLRKLTNLLKDQDDSEIVKKKPEDWLYIPSWTRSDDKETAKELPPCLFVVFATQDPEVIDWIEQIKNSGHTVVCIEMGEVFTHHGGETYTVNPDSQDDLVKLIKKLPIPDDRPLKIVHFWCFQHEAEAPNRQWEAQEWNRLGYHTLLNLARAIGQLQLQQTIAIDIVASEVFEVIGDETVVPAKATLLGPVRVIPKEYDHIVCRLIDADRRKNQHVIRMLLQQVDNQEGVNDLIAIRHAYIWEPAYKQIHLSTSVTTTTSQRLKQGGVYVITGGLGAIGLHVAKFLAQKYQATLILINRSHFLPETEWDNWHELHGEEDPVSKKISILRELKASAKKVHLYQADITDESQISQILNDILEKNKAINGIIHIAGVPDGAVIQRRTREMCESVFATKVYGTAVLQKVIEQLTLPIDFLLLFSSLSSVLAPTAQVAYSAANAFLDAFSRANTKKGFFTQTINWDTWEDTGMASLSSSFRPDSSVLPGISYKEMEHPFFQYFVKENTGRTTFVSHFQTNKDWVLDEHRVGDKAVLPGTCYVEMACAAYEALNPNLETAMHIQDVFFLTPLVLQDGADIYVRTVLVRENNGYQFTIESDSGTQNASWITHARGHIGVGRIHPRDYQLTAISDACDQNNYGKNDYNNLRESKLTYGPRWNSYCWGKFTSQQGLSLIELPQEFVGDVVSYHFHPAIIDVALVHMDHAKTSDGEYVPFSFKSIIIHGKVPEKVYSHIRSQSGTQPTNKIVEFDLTIMDEQGRGIIEIEGYQVAAVSSDHQTDSLGLPMVKTVPDRSEEEALSNSVTSLTPEEGLMLFHTALATEYHQLIVSTVDLPKRLEAYKQEKVTPFDQSSSLSSAFDKTVANKLSLSLEEVEGIITSIWQAVLGHEHISGDADFFELGGDSLKVLTVAERLYQASNIKIPITVFFHSTTVEKLARYIMDTYHIAQEYTGIKKTAPQAYYPLSSAQKRLFFQQQVQPDNIAYNIPEITYMEGDFDLGKLQYAFEQVIQRHAILRTGFDVIDGEIVQIIADKVELQVEYVVMAEGELQQAVEQFMQPFDLRNPPLMRVKVIRYETQKYVWLFDIHHIVADNISVSILQNELIQFYNGQSEELQAVTLNYVDFVAWQNEMIRRGEYDKQTEYWLQQLSGKVQEALLPTDFPRPSVLSYRGDIYSFYMEEELTAKLKEGMKRNTTTLFMNMLAIFNVLLQKYTGQEEMIMGASLAGRNHVDLAQMVGMFANVLPFYSRLETSASFQDYLVEVKEKSLQLFENQDVQFEILVEKLGLTHQLSTHPLFTVMLVLPDFKPAEITMNQVRLKRYPFRNPSSKFDLTLWVYDYEHRIELRMEYSTDLFTRKTIKTMTGHFLDIAKQVVENPDMLVKDIILDAGLVKARAEVLLQDGNDFVF</sequence>
<evidence type="ECO:0000256" key="9">
    <source>
        <dbReference type="ARBA" id="ARBA00023268"/>
    </source>
</evidence>
<dbReference type="Gene3D" id="1.10.1240.100">
    <property type="match status" value="1"/>
</dbReference>
<dbReference type="CDD" id="cd00833">
    <property type="entry name" value="PKS"/>
    <property type="match status" value="1"/>
</dbReference>
<accession>A0A837KU57</accession>
<dbReference type="SMART" id="SM00822">
    <property type="entry name" value="PKS_KR"/>
    <property type="match status" value="1"/>
</dbReference>
<feature type="active site" description="Proton donor; for dehydratase activity" evidence="10">
    <location>
        <position position="1493"/>
    </location>
</feature>
<dbReference type="OrthoDB" id="2773909at2"/>
<evidence type="ECO:0000259" key="11">
    <source>
        <dbReference type="PROSITE" id="PS50075"/>
    </source>
</evidence>
<dbReference type="InterPro" id="IPR036291">
    <property type="entry name" value="NAD(P)-bd_dom_sf"/>
</dbReference>
<keyword evidence="9" id="KW-0511">Multifunctional enzyme</keyword>
<dbReference type="InterPro" id="IPR018201">
    <property type="entry name" value="Ketoacyl_synth_AS"/>
</dbReference>
<dbReference type="Pfam" id="PF14765">
    <property type="entry name" value="PS-DH"/>
    <property type="match status" value="1"/>
</dbReference>
<dbReference type="PROSITE" id="PS00012">
    <property type="entry name" value="PHOSPHOPANTETHEINE"/>
    <property type="match status" value="1"/>
</dbReference>
<dbReference type="InterPro" id="IPR001242">
    <property type="entry name" value="Condensation_dom"/>
</dbReference>
<dbReference type="GO" id="GO:0004312">
    <property type="term" value="F:fatty acid synthase activity"/>
    <property type="evidence" value="ECO:0007669"/>
    <property type="project" value="TreeGrafter"/>
</dbReference>
<keyword evidence="5" id="KW-0597">Phosphoprotein</keyword>
<evidence type="ECO:0000256" key="4">
    <source>
        <dbReference type="ARBA" id="ARBA00022450"/>
    </source>
</evidence>
<dbReference type="InterPro" id="IPR057326">
    <property type="entry name" value="KR_dom"/>
</dbReference>
<dbReference type="Gene3D" id="3.10.129.110">
    <property type="entry name" value="Polyketide synthase dehydratase"/>
    <property type="match status" value="1"/>
</dbReference>
<evidence type="ECO:0000259" key="13">
    <source>
        <dbReference type="PROSITE" id="PS52019"/>
    </source>
</evidence>
<evidence type="ECO:0000256" key="1">
    <source>
        <dbReference type="ARBA" id="ARBA00001957"/>
    </source>
</evidence>
<dbReference type="SUPFAM" id="SSF53901">
    <property type="entry name" value="Thiolase-like"/>
    <property type="match status" value="1"/>
</dbReference>
<evidence type="ECO:0000256" key="2">
    <source>
        <dbReference type="ARBA" id="ARBA00003299"/>
    </source>
</evidence>
<keyword evidence="7" id="KW-0276">Fatty acid metabolism</keyword>
<feature type="active site" description="Proton acceptor; for dehydratase activity" evidence="10">
    <location>
        <position position="1325"/>
    </location>
</feature>
<evidence type="ECO:0000313" key="15">
    <source>
        <dbReference type="EMBL" id="KLI00347.1"/>
    </source>
</evidence>
<keyword evidence="8" id="KW-0443">Lipid metabolism</keyword>
<dbReference type="Pfam" id="PF21394">
    <property type="entry name" value="Beta-ketacyl_N"/>
    <property type="match status" value="1"/>
</dbReference>
<evidence type="ECO:0000259" key="12">
    <source>
        <dbReference type="PROSITE" id="PS52004"/>
    </source>
</evidence>
<feature type="domain" description="Ketosynthase family 3 (KS3)" evidence="12">
    <location>
        <begin position="8"/>
        <end position="432"/>
    </location>
</feature>
<feature type="domain" description="Carrier" evidence="11">
    <location>
        <begin position="1664"/>
        <end position="1739"/>
    </location>
</feature>
<organism evidence="15 16">
    <name type="scientific">Brevibacillus formosus</name>
    <dbReference type="NCBI Taxonomy" id="54913"/>
    <lineage>
        <taxon>Bacteria</taxon>
        <taxon>Bacillati</taxon>
        <taxon>Bacillota</taxon>
        <taxon>Bacilli</taxon>
        <taxon>Bacillales</taxon>
        <taxon>Paenibacillaceae</taxon>
        <taxon>Brevibacillus</taxon>
    </lineage>
</organism>
<reference evidence="14 17" key="2">
    <citation type="submission" date="2019-06" db="EMBL/GenBank/DDBJ databases">
        <title>Whole genome shotgun sequence of Brevibacillus formosus NBRC 15716.</title>
        <authorList>
            <person name="Hosoyama A."/>
            <person name="Uohara A."/>
            <person name="Ohji S."/>
            <person name="Ichikawa N."/>
        </authorList>
    </citation>
    <scope>NUCLEOTIDE SEQUENCE [LARGE SCALE GENOMIC DNA]</scope>
    <source>
        <strain evidence="14 17">NBRC 15716</strain>
    </source>
</reference>